<sequence>MRGGDFVNSRFDRMFIFGGKKEEEKKTEDKWMRMLREASEKYGIPLEKLKKAGLFRIYNGGQVRILQKALGIPEKKLFEVLDATYTIPDKHIYHPT</sequence>
<dbReference type="STRING" id="582419.TES1_0636"/>
<name>W0I1Y8_9EURY</name>
<dbReference type="AlphaFoldDB" id="W0I1Y8"/>
<dbReference type="KEGG" id="ths:TES1_0636"/>
<proteinExistence type="predicted"/>
<dbReference type="RefSeq" id="WP_144080590.1">
    <property type="nucleotide sequence ID" value="NZ_CP006965.1"/>
</dbReference>
<dbReference type="EMBL" id="CP006965">
    <property type="protein sequence ID" value="AHF80024.1"/>
    <property type="molecule type" value="Genomic_DNA"/>
</dbReference>
<accession>W0I1Y8</accession>
<evidence type="ECO:0000313" key="1">
    <source>
        <dbReference type="EMBL" id="AHF80024.1"/>
    </source>
</evidence>
<evidence type="ECO:0000313" key="2">
    <source>
        <dbReference type="Proteomes" id="UP000019027"/>
    </source>
</evidence>
<dbReference type="HOGENOM" id="CLU_2353361_0_0_2"/>
<protein>
    <submittedName>
        <fullName evidence="1">Uncharacterized protein</fullName>
    </submittedName>
</protein>
<dbReference type="Proteomes" id="UP000019027">
    <property type="component" value="Chromosome"/>
</dbReference>
<keyword evidence="2" id="KW-1185">Reference proteome</keyword>
<gene>
    <name evidence="1" type="ORF">TES1_0636</name>
</gene>
<organism evidence="1 2">
    <name type="scientific">Thermococcus paralvinellae</name>
    <dbReference type="NCBI Taxonomy" id="582419"/>
    <lineage>
        <taxon>Archaea</taxon>
        <taxon>Methanobacteriati</taxon>
        <taxon>Methanobacteriota</taxon>
        <taxon>Thermococci</taxon>
        <taxon>Thermococcales</taxon>
        <taxon>Thermococcaceae</taxon>
        <taxon>Thermococcus</taxon>
    </lineage>
</organism>
<reference evidence="1 2" key="1">
    <citation type="journal article" date="2014" name="Int. J. Syst. Evol. Microbiol.">
        <title>Thermococcus paralvinellae sp. nov. and Thermococcus cleftensis sp. nov. of hyperthermophilic heterotrophs from deep-sea hydrothermal vents.</title>
        <authorList>
            <person name="Hensley S.A."/>
            <person name="Jung J.H."/>
            <person name="Park C.S."/>
            <person name="Holden J.F."/>
        </authorList>
    </citation>
    <scope>NUCLEOTIDE SEQUENCE [LARGE SCALE GENOMIC DNA]</scope>
    <source>
        <strain evidence="1 2">ES1</strain>
    </source>
</reference>
<dbReference type="GeneID" id="24907591"/>